<keyword evidence="2" id="KW-1185">Reference proteome</keyword>
<evidence type="ECO:0000313" key="2">
    <source>
        <dbReference type="Proteomes" id="UP000651112"/>
    </source>
</evidence>
<evidence type="ECO:0000313" key="1">
    <source>
        <dbReference type="EMBL" id="MBD1421990.1"/>
    </source>
</evidence>
<dbReference type="Proteomes" id="UP000651112">
    <property type="component" value="Unassembled WGS sequence"/>
</dbReference>
<sequence>MRNIDKYKEDIDKLCKIGKRLMMSMHFETTPIEAEKAYRGSYGDMYEEIKKNLPNFKLVYQEWYSEAKVLIKQLHYGERESNKDDLDDLINGVDKIIKTVF</sequence>
<proteinExistence type="predicted"/>
<name>A0ABR7XS47_9SPHI</name>
<comment type="caution">
    <text evidence="1">The sequence shown here is derived from an EMBL/GenBank/DDBJ whole genome shotgun (WGS) entry which is preliminary data.</text>
</comment>
<organism evidence="1 2">
    <name type="scientific">Sphingobacterium chuzhouense</name>
    <dbReference type="NCBI Taxonomy" id="1742264"/>
    <lineage>
        <taxon>Bacteria</taxon>
        <taxon>Pseudomonadati</taxon>
        <taxon>Bacteroidota</taxon>
        <taxon>Sphingobacteriia</taxon>
        <taxon>Sphingobacteriales</taxon>
        <taxon>Sphingobacteriaceae</taxon>
        <taxon>Sphingobacterium</taxon>
    </lineage>
</organism>
<reference evidence="1 2" key="1">
    <citation type="submission" date="2020-08" db="EMBL/GenBank/DDBJ databases">
        <title>Sphingobacterium sp. DN00404 isolated from aquaculture water.</title>
        <authorList>
            <person name="Zhang M."/>
        </authorList>
    </citation>
    <scope>NUCLEOTIDE SEQUENCE [LARGE SCALE GENOMIC DNA]</scope>
    <source>
        <strain evidence="1 2">KCTC 42746</strain>
    </source>
</reference>
<dbReference type="EMBL" id="JACNYL010000002">
    <property type="protein sequence ID" value="MBD1421990.1"/>
    <property type="molecule type" value="Genomic_DNA"/>
</dbReference>
<gene>
    <name evidence="1" type="ORF">H8B21_10455</name>
</gene>
<protein>
    <submittedName>
        <fullName evidence="1">Uncharacterized protein</fullName>
    </submittedName>
</protein>
<dbReference type="RefSeq" id="WP_190313690.1">
    <property type="nucleotide sequence ID" value="NZ_JACNYL010000002.1"/>
</dbReference>
<accession>A0ABR7XS47</accession>